<dbReference type="Proteomes" id="UP000541558">
    <property type="component" value="Unassembled WGS sequence"/>
</dbReference>
<gene>
    <name evidence="1" type="ORF">D9611_007607</name>
</gene>
<dbReference type="GO" id="GO:0000932">
    <property type="term" value="C:P-body"/>
    <property type="evidence" value="ECO:0007669"/>
    <property type="project" value="TreeGrafter"/>
</dbReference>
<name>A0A8H5BYB3_9AGAR</name>
<evidence type="ECO:0000313" key="2">
    <source>
        <dbReference type="Proteomes" id="UP000541558"/>
    </source>
</evidence>
<dbReference type="SUPFAM" id="SSF55811">
    <property type="entry name" value="Nudix"/>
    <property type="match status" value="1"/>
</dbReference>
<sequence length="189" mass="20559">MMFAACPILQQWNHEAAFQNSWNALGDSLPAVLGGWVIALVACASEGVEVVVGVGFPEGEGQRDGAGSAREVLEETGYNLAGRINPEHYIEMTNNEQRVTLFIVPGISEKLEFATKTRKRIEWFNLADLPGWRWNKSQFNFGNRGAGSSEVEEERFAGGGGGGLTRGFEHELGPETPFGLLSTCSEILP</sequence>
<dbReference type="InterPro" id="IPR015797">
    <property type="entry name" value="NUDIX_hydrolase-like_dom_sf"/>
</dbReference>
<dbReference type="AlphaFoldDB" id="A0A8H5BYB3"/>
<evidence type="ECO:0008006" key="3">
    <source>
        <dbReference type="Google" id="ProtNLM"/>
    </source>
</evidence>
<evidence type="ECO:0000313" key="1">
    <source>
        <dbReference type="EMBL" id="KAF5331563.1"/>
    </source>
</evidence>
<dbReference type="PANTHER" id="PTHR23114:SF17">
    <property type="entry name" value="M7GPPPN-MRNA HYDROLASE"/>
    <property type="match status" value="1"/>
</dbReference>
<reference evidence="1 2" key="1">
    <citation type="journal article" date="2020" name="ISME J.">
        <title>Uncovering the hidden diversity of litter-decomposition mechanisms in mushroom-forming fungi.</title>
        <authorList>
            <person name="Floudas D."/>
            <person name="Bentzer J."/>
            <person name="Ahren D."/>
            <person name="Johansson T."/>
            <person name="Persson P."/>
            <person name="Tunlid A."/>
        </authorList>
    </citation>
    <scope>NUCLEOTIDE SEQUENCE [LARGE SCALE GENOMIC DNA]</scope>
    <source>
        <strain evidence="1 2">CBS 175.51</strain>
    </source>
</reference>
<dbReference type="GO" id="GO:0000290">
    <property type="term" value="P:deadenylation-dependent decapping of nuclear-transcribed mRNA"/>
    <property type="evidence" value="ECO:0007669"/>
    <property type="project" value="TreeGrafter"/>
</dbReference>
<dbReference type="PANTHER" id="PTHR23114">
    <property type="entry name" value="M7GPPPN-MRNA HYDROLASE"/>
    <property type="match status" value="1"/>
</dbReference>
<dbReference type="EMBL" id="JAACJK010000113">
    <property type="protein sequence ID" value="KAF5331563.1"/>
    <property type="molecule type" value="Genomic_DNA"/>
</dbReference>
<protein>
    <recommendedName>
        <fullName evidence="3">Nudix hydrolase domain-containing protein</fullName>
    </recommendedName>
</protein>
<comment type="caution">
    <text evidence="1">The sequence shown here is derived from an EMBL/GenBank/DDBJ whole genome shotgun (WGS) entry which is preliminary data.</text>
</comment>
<proteinExistence type="predicted"/>
<dbReference type="OrthoDB" id="18996at2759"/>
<keyword evidence="2" id="KW-1185">Reference proteome</keyword>
<organism evidence="1 2">
    <name type="scientific">Ephemerocybe angulata</name>
    <dbReference type="NCBI Taxonomy" id="980116"/>
    <lineage>
        <taxon>Eukaryota</taxon>
        <taxon>Fungi</taxon>
        <taxon>Dikarya</taxon>
        <taxon>Basidiomycota</taxon>
        <taxon>Agaricomycotina</taxon>
        <taxon>Agaricomycetes</taxon>
        <taxon>Agaricomycetidae</taxon>
        <taxon>Agaricales</taxon>
        <taxon>Agaricineae</taxon>
        <taxon>Psathyrellaceae</taxon>
        <taxon>Ephemerocybe</taxon>
    </lineage>
</organism>
<accession>A0A8H5BYB3</accession>
<dbReference type="Gene3D" id="3.90.79.10">
    <property type="entry name" value="Nucleoside Triphosphate Pyrophosphohydrolase"/>
    <property type="match status" value="1"/>
</dbReference>